<dbReference type="GO" id="GO:0005886">
    <property type="term" value="C:plasma membrane"/>
    <property type="evidence" value="ECO:0007669"/>
    <property type="project" value="UniProtKB-SubCell"/>
</dbReference>
<comment type="caution">
    <text evidence="9">The sequence shown here is derived from an EMBL/GenBank/DDBJ whole genome shotgun (WGS) entry which is preliminary data.</text>
</comment>
<evidence type="ECO:0000313" key="10">
    <source>
        <dbReference type="Proteomes" id="UP000035444"/>
    </source>
</evidence>
<evidence type="ECO:0000256" key="7">
    <source>
        <dbReference type="ARBA" id="ARBA00023136"/>
    </source>
</evidence>
<feature type="transmembrane region" description="Helical" evidence="8">
    <location>
        <begin position="206"/>
        <end position="223"/>
    </location>
</feature>
<dbReference type="PANTHER" id="PTHR30269:SF32">
    <property type="entry name" value="MEMBRANE TRANSPORTER PROTEIN-RELATED"/>
    <property type="match status" value="1"/>
</dbReference>
<dbReference type="InterPro" id="IPR052017">
    <property type="entry name" value="TSUP"/>
</dbReference>
<feature type="transmembrane region" description="Helical" evidence="8">
    <location>
        <begin position="131"/>
        <end position="151"/>
    </location>
</feature>
<dbReference type="InterPro" id="IPR002781">
    <property type="entry name" value="TM_pro_TauE-like"/>
</dbReference>
<keyword evidence="4 8" id="KW-1003">Cell membrane</keyword>
<dbReference type="AlphaFoldDB" id="A0A0H2MYB1"/>
<sequence length="270" mass="29515">MHDLSNMSLVFAIFFLAGLIKGVIGLGLPTISLGLLTVFLDLPSAMVLLLAPSLATNIWQAFIGGKFIELLKRLWPFLLFASMFVGLGGLAIIYVENYILTSLLGILLILYGLISLCGFRTSLSGKQQIWFGPLIGAMNGILTGMTGSFVVPGVMYLQGIGLSRDMLVQAMGMLFSLSTFALAITLGSMTLGDINHEGNNLLRTELGILSFLALLPATIGMILGQKIRHQLSENVFRQLFFIALLILGSFILCRTFFNHEFLWHTLSIHL</sequence>
<evidence type="ECO:0000313" key="9">
    <source>
        <dbReference type="EMBL" id="KLN61710.1"/>
    </source>
</evidence>
<dbReference type="EMBL" id="LAQL01000003">
    <property type="protein sequence ID" value="KLN61710.1"/>
    <property type="molecule type" value="Genomic_DNA"/>
</dbReference>
<evidence type="ECO:0000256" key="1">
    <source>
        <dbReference type="ARBA" id="ARBA00004651"/>
    </source>
</evidence>
<dbReference type="PATRIC" id="fig|1489064.4.peg.2242"/>
<dbReference type="Pfam" id="PF01925">
    <property type="entry name" value="TauE"/>
    <property type="match status" value="1"/>
</dbReference>
<feature type="transmembrane region" description="Helical" evidence="8">
    <location>
        <begin position="74"/>
        <end position="93"/>
    </location>
</feature>
<evidence type="ECO:0000256" key="8">
    <source>
        <dbReference type="RuleBase" id="RU363041"/>
    </source>
</evidence>
<keyword evidence="6 8" id="KW-1133">Transmembrane helix</keyword>
<gene>
    <name evidence="9" type="ORF">WH96_05170</name>
</gene>
<protein>
    <recommendedName>
        <fullName evidence="8">Probable membrane transporter protein</fullName>
    </recommendedName>
</protein>
<name>A0A0H2MYB1_9PROT</name>
<proteinExistence type="inferred from homology"/>
<keyword evidence="3" id="KW-0813">Transport</keyword>
<accession>A0A0H2MYB1</accession>
<keyword evidence="10" id="KW-1185">Reference proteome</keyword>
<keyword evidence="5 8" id="KW-0812">Transmembrane</keyword>
<evidence type="ECO:0000256" key="4">
    <source>
        <dbReference type="ARBA" id="ARBA00022475"/>
    </source>
</evidence>
<dbReference type="Proteomes" id="UP000035444">
    <property type="component" value="Unassembled WGS sequence"/>
</dbReference>
<dbReference type="PANTHER" id="PTHR30269">
    <property type="entry name" value="TRANSMEMBRANE PROTEIN YFCA"/>
    <property type="match status" value="1"/>
</dbReference>
<comment type="similarity">
    <text evidence="2 8">Belongs to the 4-toluene sulfonate uptake permease (TSUP) (TC 2.A.102) family.</text>
</comment>
<evidence type="ECO:0000256" key="2">
    <source>
        <dbReference type="ARBA" id="ARBA00009142"/>
    </source>
</evidence>
<evidence type="ECO:0000256" key="5">
    <source>
        <dbReference type="ARBA" id="ARBA00022692"/>
    </source>
</evidence>
<evidence type="ECO:0000256" key="6">
    <source>
        <dbReference type="ARBA" id="ARBA00022989"/>
    </source>
</evidence>
<keyword evidence="7 8" id="KW-0472">Membrane</keyword>
<comment type="subcellular location">
    <subcellularLocation>
        <location evidence="1 8">Cell membrane</location>
        <topology evidence="1 8">Multi-pass membrane protein</topology>
    </subcellularLocation>
</comment>
<feature type="transmembrane region" description="Helical" evidence="8">
    <location>
        <begin position="171"/>
        <end position="194"/>
    </location>
</feature>
<feature type="transmembrane region" description="Helical" evidence="8">
    <location>
        <begin position="99"/>
        <end position="119"/>
    </location>
</feature>
<evidence type="ECO:0000256" key="3">
    <source>
        <dbReference type="ARBA" id="ARBA00022448"/>
    </source>
</evidence>
<reference evidence="9 10" key="1">
    <citation type="submission" date="2015-03" db="EMBL/GenBank/DDBJ databases">
        <title>Genome Sequence of Kiloniella spongiae MEBiC09566, isolated from a marine sponge.</title>
        <authorList>
            <person name="Shao Z."/>
            <person name="Wang L."/>
            <person name="Li X."/>
        </authorList>
    </citation>
    <scope>NUCLEOTIDE SEQUENCE [LARGE SCALE GENOMIC DNA]</scope>
    <source>
        <strain evidence="9 10">MEBiC09566</strain>
    </source>
</reference>
<organism evidence="9 10">
    <name type="scientific">Kiloniella spongiae</name>
    <dbReference type="NCBI Taxonomy" id="1489064"/>
    <lineage>
        <taxon>Bacteria</taxon>
        <taxon>Pseudomonadati</taxon>
        <taxon>Pseudomonadota</taxon>
        <taxon>Alphaproteobacteria</taxon>
        <taxon>Rhodospirillales</taxon>
        <taxon>Kiloniellaceae</taxon>
        <taxon>Kiloniella</taxon>
    </lineage>
</organism>
<feature type="transmembrane region" description="Helical" evidence="8">
    <location>
        <begin position="235"/>
        <end position="257"/>
    </location>
</feature>
<feature type="transmembrane region" description="Helical" evidence="8">
    <location>
        <begin position="35"/>
        <end position="62"/>
    </location>
</feature>
<dbReference type="OrthoDB" id="9800873at2"/>